<evidence type="ECO:0000256" key="1">
    <source>
        <dbReference type="SAM" id="MobiDB-lite"/>
    </source>
</evidence>
<feature type="region of interest" description="Disordered" evidence="1">
    <location>
        <begin position="1"/>
        <end position="39"/>
    </location>
</feature>
<feature type="compositionally biased region" description="Low complexity" evidence="1">
    <location>
        <begin position="1"/>
        <end position="15"/>
    </location>
</feature>
<dbReference type="GO" id="GO:0043419">
    <property type="term" value="P:urea catabolic process"/>
    <property type="evidence" value="ECO:0007669"/>
    <property type="project" value="InterPro"/>
</dbReference>
<dbReference type="GO" id="GO:0003924">
    <property type="term" value="F:GTPase activity"/>
    <property type="evidence" value="ECO:0007669"/>
    <property type="project" value="InterPro"/>
</dbReference>
<organism evidence="2 3">
    <name type="scientific">Aspergillus lentulus</name>
    <dbReference type="NCBI Taxonomy" id="293939"/>
    <lineage>
        <taxon>Eukaryota</taxon>
        <taxon>Fungi</taxon>
        <taxon>Dikarya</taxon>
        <taxon>Ascomycota</taxon>
        <taxon>Pezizomycotina</taxon>
        <taxon>Eurotiomycetes</taxon>
        <taxon>Eurotiomycetidae</taxon>
        <taxon>Eurotiales</taxon>
        <taxon>Aspergillaceae</taxon>
        <taxon>Aspergillus</taxon>
        <taxon>Aspergillus subgen. Fumigati</taxon>
    </lineage>
</organism>
<dbReference type="PANTHER" id="PTHR31715:SF0">
    <property type="entry name" value="UREASE ACCESSORY PROTEIN G"/>
    <property type="match status" value="1"/>
</dbReference>
<proteinExistence type="predicted"/>
<evidence type="ECO:0000313" key="2">
    <source>
        <dbReference type="EMBL" id="GAQ09866.1"/>
    </source>
</evidence>
<dbReference type="Proteomes" id="UP000051487">
    <property type="component" value="Unassembled WGS sequence"/>
</dbReference>
<dbReference type="InterPro" id="IPR004400">
    <property type="entry name" value="UreG"/>
</dbReference>
<reference evidence="2 3" key="1">
    <citation type="submission" date="2015-11" db="EMBL/GenBank/DDBJ databases">
        <title>Aspergillus lentulus strain IFM 54703T.</title>
        <authorList>
            <person name="Kusuya Y."/>
            <person name="Sakai K."/>
            <person name="Kamei K."/>
            <person name="Takahashi H."/>
            <person name="Yaguchi T."/>
        </authorList>
    </citation>
    <scope>NUCLEOTIDE SEQUENCE [LARGE SCALE GENOMIC DNA]</scope>
    <source>
        <strain evidence="2 3">IFM 54703</strain>
    </source>
</reference>
<comment type="caution">
    <text evidence="2">The sequence shown here is derived from an EMBL/GenBank/DDBJ whole genome shotgun (WGS) entry which is preliminary data.</text>
</comment>
<dbReference type="AlphaFoldDB" id="A0AAN4PT56"/>
<dbReference type="PANTHER" id="PTHR31715">
    <property type="entry name" value="UREASE ACCESSORY PROTEIN G"/>
    <property type="match status" value="1"/>
</dbReference>
<gene>
    <name evidence="2" type="ORF">ALT_7187</name>
</gene>
<evidence type="ECO:0000313" key="3">
    <source>
        <dbReference type="Proteomes" id="UP000051487"/>
    </source>
</evidence>
<accession>A0AAN4PT56</accession>
<name>A0AAN4PT56_ASPLE</name>
<dbReference type="GO" id="GO:0016151">
    <property type="term" value="F:nickel cation binding"/>
    <property type="evidence" value="ECO:0007669"/>
    <property type="project" value="InterPro"/>
</dbReference>
<dbReference type="EMBL" id="BCLY01000012">
    <property type="protein sequence ID" value="GAQ09866.1"/>
    <property type="molecule type" value="Genomic_DNA"/>
</dbReference>
<protein>
    <submittedName>
        <fullName evidence="2">Uncharacterized protein</fullName>
    </submittedName>
</protein>
<sequence length="76" mass="8102">MATATRTRSSTARARTSNEKSRSTRAAIGPSEHLPPLGSGKTALMLALSRALRDEYNTAAATDDIFTKYAKTSTKA</sequence>